<dbReference type="Proteomes" id="UP001486565">
    <property type="component" value="Chromosome"/>
</dbReference>
<gene>
    <name evidence="1" type="ORF">QBE51_09405</name>
</gene>
<dbReference type="Pfam" id="PF04025">
    <property type="entry name" value="RemA-like"/>
    <property type="match status" value="1"/>
</dbReference>
<name>A0ABZ2Y4R3_9FIRM</name>
<accession>A0ABZ2Y4R3</accession>
<dbReference type="EMBL" id="CP121687">
    <property type="protein sequence ID" value="WZL69031.1"/>
    <property type="molecule type" value="Genomic_DNA"/>
</dbReference>
<evidence type="ECO:0000313" key="1">
    <source>
        <dbReference type="EMBL" id="WZL69031.1"/>
    </source>
</evidence>
<keyword evidence="2" id="KW-1185">Reference proteome</keyword>
<dbReference type="InterPro" id="IPR007169">
    <property type="entry name" value="RemA-like"/>
</dbReference>
<dbReference type="RefSeq" id="WP_341876035.1">
    <property type="nucleotide sequence ID" value="NZ_CP121687.1"/>
</dbReference>
<dbReference type="NCBIfam" id="NF046065">
    <property type="entry name" value="MtxRegRemB"/>
    <property type="match status" value="1"/>
</dbReference>
<reference evidence="1 2" key="1">
    <citation type="submission" date="2023-03" db="EMBL/GenBank/DDBJ databases">
        <title>Novel Species.</title>
        <authorList>
            <person name="Ma S."/>
        </authorList>
    </citation>
    <scope>NUCLEOTIDE SEQUENCE [LARGE SCALE GENOMIC DNA]</scope>
    <source>
        <strain evidence="1 2">LIND6LT2</strain>
    </source>
</reference>
<protein>
    <submittedName>
        <fullName evidence="1">DUF370 domain-containing protein</fullName>
    </submittedName>
</protein>
<sequence length="91" mass="10248">MFVHIGADVEIMIRDLIGIFDMKSVEESKITMEFLKVAQEEGFVSIVSKDDIKTMIITEEKGRSVVYLSPISSATLQKRINLISDLSIINK</sequence>
<organism evidence="1 2">
    <name type="scientific">Defluviitalea saccharophila</name>
    <dbReference type="NCBI Taxonomy" id="879970"/>
    <lineage>
        <taxon>Bacteria</taxon>
        <taxon>Bacillati</taxon>
        <taxon>Bacillota</taxon>
        <taxon>Clostridia</taxon>
        <taxon>Lachnospirales</taxon>
        <taxon>Defluviitaleaceae</taxon>
        <taxon>Defluviitalea</taxon>
    </lineage>
</organism>
<evidence type="ECO:0000313" key="2">
    <source>
        <dbReference type="Proteomes" id="UP001486565"/>
    </source>
</evidence>
<proteinExistence type="predicted"/>